<reference evidence="2 3" key="1">
    <citation type="journal article" date="2019" name="Int. J. Syst. Evol. Microbiol.">
        <title>The Global Catalogue of Microorganisms (GCM) 10K type strain sequencing project: providing services to taxonomists for standard genome sequencing and annotation.</title>
        <authorList>
            <consortium name="The Broad Institute Genomics Platform"/>
            <consortium name="The Broad Institute Genome Sequencing Center for Infectious Disease"/>
            <person name="Wu L."/>
            <person name="Ma J."/>
        </authorList>
    </citation>
    <scope>NUCLEOTIDE SEQUENCE [LARGE SCALE GENOMIC DNA]</scope>
    <source>
        <strain evidence="2 3">CGMCC 1.12563</strain>
    </source>
</reference>
<name>A0ABD6B0V3_9EURY</name>
<protein>
    <submittedName>
        <fullName evidence="2">DUF362 domain-containing protein</fullName>
    </submittedName>
</protein>
<dbReference type="AlphaFoldDB" id="A0ABD6B0V3"/>
<dbReference type="EMBL" id="JBHUDC010000011">
    <property type="protein sequence ID" value="MFD1515783.1"/>
    <property type="molecule type" value="Genomic_DNA"/>
</dbReference>
<proteinExistence type="predicted"/>
<comment type="caution">
    <text evidence="2">The sequence shown here is derived from an EMBL/GenBank/DDBJ whole genome shotgun (WGS) entry which is preliminary data.</text>
</comment>
<dbReference type="InterPro" id="IPR007160">
    <property type="entry name" value="DUF362"/>
</dbReference>
<accession>A0ABD6B0V3</accession>
<feature type="domain" description="DUF362" evidence="1">
    <location>
        <begin position="37"/>
        <end position="144"/>
    </location>
</feature>
<keyword evidence="3" id="KW-1185">Reference proteome</keyword>
<evidence type="ECO:0000259" key="1">
    <source>
        <dbReference type="Pfam" id="PF04015"/>
    </source>
</evidence>
<organism evidence="2 3">
    <name type="scientific">Halomarina rubra</name>
    <dbReference type="NCBI Taxonomy" id="2071873"/>
    <lineage>
        <taxon>Archaea</taxon>
        <taxon>Methanobacteriati</taxon>
        <taxon>Methanobacteriota</taxon>
        <taxon>Stenosarchaea group</taxon>
        <taxon>Halobacteria</taxon>
        <taxon>Halobacteriales</taxon>
        <taxon>Natronomonadaceae</taxon>
        <taxon>Halomarina</taxon>
    </lineage>
</organism>
<evidence type="ECO:0000313" key="2">
    <source>
        <dbReference type="EMBL" id="MFD1515783.1"/>
    </source>
</evidence>
<dbReference type="RefSeq" id="WP_250875706.1">
    <property type="nucleotide sequence ID" value="NZ_JALXFV010000011.1"/>
</dbReference>
<sequence>MTESPRVVGRRTDVSGPGLAGAVTDLVADCAPEMDDVLVVPDCHYAFHPSTGMVTNPDVVEALVEALASTTDVTLALPDSQWVEDAPSMLGYDALADRTGVETLALGEADTVERTVRIDDERHTVTVPKPLDEQAVVAVPTLRADPDLAAAMVTVAEAATGSRERSDVVAASAVVDPEFVLLDGTYTFTGAPHKGRFLVAGTDAPAVDRAVAPVAGLKPKAVDYLRPFGVGREAIEGLHAEDLAAELPHEQTDPNGGEQPAVMGAGYRLYAKMTGDLVPPQFSGGSDD</sequence>
<dbReference type="Pfam" id="PF04015">
    <property type="entry name" value="DUF362"/>
    <property type="match status" value="1"/>
</dbReference>
<dbReference type="Proteomes" id="UP001597187">
    <property type="component" value="Unassembled WGS sequence"/>
</dbReference>
<evidence type="ECO:0000313" key="3">
    <source>
        <dbReference type="Proteomes" id="UP001597187"/>
    </source>
</evidence>
<gene>
    <name evidence="2" type="ORF">ACFSBT_21085</name>
</gene>